<dbReference type="CDD" id="cd07035">
    <property type="entry name" value="TPP_PYR_POX_like"/>
    <property type="match status" value="1"/>
</dbReference>
<evidence type="ECO:0000256" key="3">
    <source>
        <dbReference type="ARBA" id="ARBA00007812"/>
    </source>
</evidence>
<dbReference type="Proteomes" id="UP001058120">
    <property type="component" value="Chromosome"/>
</dbReference>
<keyword evidence="9 15" id="KW-0012">Acyltransferase</keyword>
<feature type="domain" description="Thiamine pyrophosphate enzyme N-terminal TPP-binding" evidence="14">
    <location>
        <begin position="4"/>
        <end position="117"/>
    </location>
</feature>
<feature type="domain" description="Thiamine pyrophosphate enzyme central" evidence="12">
    <location>
        <begin position="192"/>
        <end position="329"/>
    </location>
</feature>
<evidence type="ECO:0000256" key="9">
    <source>
        <dbReference type="ARBA" id="ARBA00023315"/>
    </source>
</evidence>
<dbReference type="SUPFAM" id="SSF52518">
    <property type="entry name" value="Thiamin diphosphate-binding fold (THDP-binding)"/>
    <property type="match status" value="2"/>
</dbReference>
<dbReference type="EC" id="2.3.3.15" evidence="4 10"/>
<evidence type="ECO:0000313" key="15">
    <source>
        <dbReference type="EMBL" id="UWX06668.1"/>
    </source>
</evidence>
<evidence type="ECO:0000259" key="12">
    <source>
        <dbReference type="Pfam" id="PF00205"/>
    </source>
</evidence>
<sequence>MPKMTPSEAMAEVLVNEGVTHVGGIMGSAYMDLLDLFPAAGIDFISVRHEQTAGHMEDAYCRLTGKAGVVIGQNGPGVTNFVTAVATANMAHTPMVIISPSAGSVSIGWDGFQECDTWNLFKPITKASIRVPHPKRAGDIMRTAFRTAYAQRGPVLVDIPRDYFYGELEEEILKPHQYRVAPGGIGNPAQFAHAVEVIKNAKNLVIVAGRGVVDADCVKTVQEMAKFLGAPVATTYLHNDAYPCDDPFWTGPIGYMGSKAAMRILQKADVILAIGTRLSYFGTLPQYDINYFPKSAKIVQIDINPQHIAKTHPVEVGLCADAKDASEELFKRLQAALKAKTDAELQPVYNMVKAELEQWYNEINDIANEPVGTRDGETLMHPRKALEVVGQFVYDKNAIATTDIGNTSSTANSYLRFKNPKRHIATLTFGNTGFAYQAALGAQLACPEDTVLSIAGDGAWGMSLFEVPTAVQYNLPVIATVYNNGAWCAEKKNQIDFYNNRFVGSDIWSNSYAKIGEAMGADGYKVNNQADLKNALEEAQKNRRPAVIEIMTDGWRLAPPFRRDALALPTRFLPKYEHLDAKNFK</sequence>
<gene>
    <name evidence="15" type="primary">xsc</name>
    <name evidence="15" type="ORF">JBF11_05005</name>
</gene>
<accession>A0ABY5Y635</accession>
<dbReference type="InterPro" id="IPR012000">
    <property type="entry name" value="Thiamin_PyroP_enz_cen_dom"/>
</dbReference>
<proteinExistence type="inferred from homology"/>
<evidence type="ECO:0000256" key="4">
    <source>
        <dbReference type="ARBA" id="ARBA00012971"/>
    </source>
</evidence>
<dbReference type="PANTHER" id="PTHR18968:SF166">
    <property type="entry name" value="2-HYDROXYACYL-COA LYASE 2"/>
    <property type="match status" value="1"/>
</dbReference>
<dbReference type="PROSITE" id="PS00187">
    <property type="entry name" value="TPP_ENZYMES"/>
    <property type="match status" value="1"/>
</dbReference>
<evidence type="ECO:0000256" key="1">
    <source>
        <dbReference type="ARBA" id="ARBA00001946"/>
    </source>
</evidence>
<name>A0ABY5Y635_9BACT</name>
<evidence type="ECO:0000259" key="13">
    <source>
        <dbReference type="Pfam" id="PF02775"/>
    </source>
</evidence>
<dbReference type="GO" id="GO:0050487">
    <property type="term" value="F:sulfoacetaldehyde acetyltransferase activity"/>
    <property type="evidence" value="ECO:0007669"/>
    <property type="project" value="UniProtKB-EC"/>
</dbReference>
<dbReference type="NCBIfam" id="NF005713">
    <property type="entry name" value="PRK07525.1"/>
    <property type="match status" value="1"/>
</dbReference>
<dbReference type="InterPro" id="IPR045229">
    <property type="entry name" value="TPP_enz"/>
</dbReference>
<evidence type="ECO:0000256" key="8">
    <source>
        <dbReference type="ARBA" id="ARBA00023052"/>
    </source>
</evidence>
<keyword evidence="5 15" id="KW-0808">Transferase</keyword>
<dbReference type="Pfam" id="PF02775">
    <property type="entry name" value="TPP_enzyme_C"/>
    <property type="match status" value="1"/>
</dbReference>
<evidence type="ECO:0000259" key="14">
    <source>
        <dbReference type="Pfam" id="PF02776"/>
    </source>
</evidence>
<keyword evidence="6" id="KW-0479">Metal-binding</keyword>
<comment type="cofactor">
    <cofactor evidence="1">
        <name>Mg(2+)</name>
        <dbReference type="ChEBI" id="CHEBI:18420"/>
    </cofactor>
</comment>
<comment type="similarity">
    <text evidence="3 11">Belongs to the TPP enzyme family.</text>
</comment>
<evidence type="ECO:0000256" key="10">
    <source>
        <dbReference type="NCBIfam" id="TIGR03457"/>
    </source>
</evidence>
<dbReference type="PANTHER" id="PTHR18968">
    <property type="entry name" value="THIAMINE PYROPHOSPHATE ENZYMES"/>
    <property type="match status" value="1"/>
</dbReference>
<dbReference type="EMBL" id="CP065938">
    <property type="protein sequence ID" value="UWX06668.1"/>
    <property type="molecule type" value="Genomic_DNA"/>
</dbReference>
<dbReference type="InterPro" id="IPR029035">
    <property type="entry name" value="DHS-like_NAD/FAD-binding_dom"/>
</dbReference>
<dbReference type="InterPro" id="IPR017820">
    <property type="entry name" value="Sulphoacetald_Actrfrase"/>
</dbReference>
<dbReference type="SUPFAM" id="SSF52467">
    <property type="entry name" value="DHS-like NAD/FAD-binding domain"/>
    <property type="match status" value="1"/>
</dbReference>
<evidence type="ECO:0000256" key="11">
    <source>
        <dbReference type="RuleBase" id="RU362132"/>
    </source>
</evidence>
<dbReference type="Pfam" id="PF00205">
    <property type="entry name" value="TPP_enzyme_M"/>
    <property type="match status" value="1"/>
</dbReference>
<evidence type="ECO:0000256" key="5">
    <source>
        <dbReference type="ARBA" id="ARBA00022679"/>
    </source>
</evidence>
<keyword evidence="8 11" id="KW-0786">Thiamine pyrophosphate</keyword>
<comment type="cofactor">
    <cofactor evidence="2">
        <name>thiamine diphosphate</name>
        <dbReference type="ChEBI" id="CHEBI:58937"/>
    </cofactor>
</comment>
<dbReference type="Gene3D" id="3.40.50.1220">
    <property type="entry name" value="TPP-binding domain"/>
    <property type="match status" value="1"/>
</dbReference>
<evidence type="ECO:0000313" key="16">
    <source>
        <dbReference type="Proteomes" id="UP001058120"/>
    </source>
</evidence>
<dbReference type="RefSeq" id="WP_334316279.1">
    <property type="nucleotide sequence ID" value="NZ_CP065938.1"/>
</dbReference>
<dbReference type="NCBIfam" id="TIGR03457">
    <property type="entry name" value="sulphoacet_xsc"/>
    <property type="match status" value="1"/>
</dbReference>
<reference evidence="15" key="1">
    <citation type="submission" date="2020-12" db="EMBL/GenBank/DDBJ databases">
        <title>Taurinivorans muris gen. nov., sp. nov., fundamental and realized metabolic niche of a ubiquitous sulfidogenic bacterium in the murine intestine.</title>
        <authorList>
            <person name="Ye H."/>
            <person name="Hanson B.T."/>
            <person name="Loy A."/>
        </authorList>
    </citation>
    <scope>NUCLEOTIDE SEQUENCE</scope>
    <source>
        <strain evidence="15">LT0009</strain>
    </source>
</reference>
<evidence type="ECO:0000256" key="7">
    <source>
        <dbReference type="ARBA" id="ARBA00022842"/>
    </source>
</evidence>
<protein>
    <recommendedName>
        <fullName evidence="4 10">Sulfoacetaldehyde acetyltransferase</fullName>
        <ecNumber evidence="4 10">2.3.3.15</ecNumber>
    </recommendedName>
</protein>
<keyword evidence="16" id="KW-1185">Reference proteome</keyword>
<evidence type="ECO:0000256" key="2">
    <source>
        <dbReference type="ARBA" id="ARBA00001964"/>
    </source>
</evidence>
<dbReference type="Pfam" id="PF02776">
    <property type="entry name" value="TPP_enzyme_N"/>
    <property type="match status" value="1"/>
</dbReference>
<keyword evidence="7" id="KW-0460">Magnesium</keyword>
<dbReference type="InterPro" id="IPR000399">
    <property type="entry name" value="TPP-bd_CS"/>
</dbReference>
<organism evidence="15 16">
    <name type="scientific">Taurinivorans muris</name>
    <dbReference type="NCBI Taxonomy" id="2787751"/>
    <lineage>
        <taxon>Bacteria</taxon>
        <taxon>Pseudomonadati</taxon>
        <taxon>Thermodesulfobacteriota</taxon>
        <taxon>Desulfovibrionia</taxon>
        <taxon>Desulfovibrionales</taxon>
        <taxon>Desulfovibrionaceae</taxon>
        <taxon>Taurinivorans</taxon>
    </lineage>
</organism>
<dbReference type="Gene3D" id="3.40.50.970">
    <property type="match status" value="2"/>
</dbReference>
<evidence type="ECO:0000256" key="6">
    <source>
        <dbReference type="ARBA" id="ARBA00022723"/>
    </source>
</evidence>
<dbReference type="InterPro" id="IPR011766">
    <property type="entry name" value="TPP_enzyme_TPP-bd"/>
</dbReference>
<dbReference type="InterPro" id="IPR012001">
    <property type="entry name" value="Thiamin_PyroP_enz_TPP-bd_dom"/>
</dbReference>
<dbReference type="InterPro" id="IPR029061">
    <property type="entry name" value="THDP-binding"/>
</dbReference>
<feature type="domain" description="Thiamine pyrophosphate enzyme TPP-binding" evidence="13">
    <location>
        <begin position="403"/>
        <end position="550"/>
    </location>
</feature>